<gene>
    <name evidence="2" type="ORF">OM075_15960</name>
</gene>
<dbReference type="AlphaFoldDB" id="A0AAE3M6N6"/>
<name>A0AAE3M6N6_9BACT</name>
<organism evidence="2 3">
    <name type="scientific">Plebeiibacterium sediminum</name>
    <dbReference type="NCBI Taxonomy" id="2992112"/>
    <lineage>
        <taxon>Bacteria</taxon>
        <taxon>Pseudomonadati</taxon>
        <taxon>Bacteroidota</taxon>
        <taxon>Bacteroidia</taxon>
        <taxon>Marinilabiliales</taxon>
        <taxon>Marinilabiliaceae</taxon>
        <taxon>Plebeiibacterium</taxon>
    </lineage>
</organism>
<dbReference type="Proteomes" id="UP001209229">
    <property type="component" value="Unassembled WGS sequence"/>
</dbReference>
<keyword evidence="3" id="KW-1185">Reference proteome</keyword>
<keyword evidence="1" id="KW-1133">Transmembrane helix</keyword>
<reference evidence="2" key="1">
    <citation type="submission" date="2022-10" db="EMBL/GenBank/DDBJ databases">
        <authorList>
            <person name="Yu W.X."/>
        </authorList>
    </citation>
    <scope>NUCLEOTIDE SEQUENCE</scope>
    <source>
        <strain evidence="2">AAT</strain>
    </source>
</reference>
<sequence length="79" mass="8773">MNEKIRMGSNLNQKKNYLLNLIPKLLFVIALLNLLQITQSTLHGQNSLATKTISGIVVDKANLPIPGYLCLLKIQVSEL</sequence>
<keyword evidence="1" id="KW-0472">Membrane</keyword>
<feature type="transmembrane region" description="Helical" evidence="1">
    <location>
        <begin position="21"/>
        <end position="38"/>
    </location>
</feature>
<evidence type="ECO:0000313" key="2">
    <source>
        <dbReference type="EMBL" id="MCW3787971.1"/>
    </source>
</evidence>
<proteinExistence type="predicted"/>
<dbReference type="EMBL" id="JAPDPJ010000041">
    <property type="protein sequence ID" value="MCW3787971.1"/>
    <property type="molecule type" value="Genomic_DNA"/>
</dbReference>
<keyword evidence="1" id="KW-0812">Transmembrane</keyword>
<accession>A0AAE3M6N6</accession>
<evidence type="ECO:0000313" key="3">
    <source>
        <dbReference type="Proteomes" id="UP001209229"/>
    </source>
</evidence>
<comment type="caution">
    <text evidence="2">The sequence shown here is derived from an EMBL/GenBank/DDBJ whole genome shotgun (WGS) entry which is preliminary data.</text>
</comment>
<evidence type="ECO:0000256" key="1">
    <source>
        <dbReference type="SAM" id="Phobius"/>
    </source>
</evidence>
<protein>
    <submittedName>
        <fullName evidence="2">Uncharacterized protein</fullName>
    </submittedName>
</protein>